<dbReference type="Pfam" id="PF13416">
    <property type="entry name" value="SBP_bac_8"/>
    <property type="match status" value="1"/>
</dbReference>
<dbReference type="PANTHER" id="PTHR43649:SF12">
    <property type="entry name" value="DIACETYLCHITOBIOSE BINDING PROTEIN DASA"/>
    <property type="match status" value="1"/>
</dbReference>
<protein>
    <submittedName>
        <fullName evidence="2">Extracellular solute-binding protein</fullName>
    </submittedName>
</protein>
<dbReference type="Gene3D" id="3.40.190.10">
    <property type="entry name" value="Periplasmic binding protein-like II"/>
    <property type="match status" value="1"/>
</dbReference>
<keyword evidence="1" id="KW-1133">Transmembrane helix</keyword>
<comment type="caution">
    <text evidence="2">The sequence shown here is derived from an EMBL/GenBank/DDBJ whole genome shotgun (WGS) entry which is preliminary data.</text>
</comment>
<proteinExistence type="predicted"/>
<organism evidence="2 3">
    <name type="scientific">Litorilinea aerophila</name>
    <dbReference type="NCBI Taxonomy" id="1204385"/>
    <lineage>
        <taxon>Bacteria</taxon>
        <taxon>Bacillati</taxon>
        <taxon>Chloroflexota</taxon>
        <taxon>Caldilineae</taxon>
        <taxon>Caldilineales</taxon>
        <taxon>Caldilineaceae</taxon>
        <taxon>Litorilinea</taxon>
    </lineage>
</organism>
<dbReference type="PANTHER" id="PTHR43649">
    <property type="entry name" value="ARABINOSE-BINDING PROTEIN-RELATED"/>
    <property type="match status" value="1"/>
</dbReference>
<dbReference type="SUPFAM" id="SSF53850">
    <property type="entry name" value="Periplasmic binding protein-like II"/>
    <property type="match status" value="1"/>
</dbReference>
<feature type="transmembrane region" description="Helical" evidence="1">
    <location>
        <begin position="20"/>
        <end position="40"/>
    </location>
</feature>
<dbReference type="InParanoid" id="A0A540VK32"/>
<keyword evidence="3" id="KW-1185">Reference proteome</keyword>
<evidence type="ECO:0000313" key="3">
    <source>
        <dbReference type="Proteomes" id="UP000317371"/>
    </source>
</evidence>
<gene>
    <name evidence="2" type="ORF">FKZ61_08275</name>
</gene>
<dbReference type="AlphaFoldDB" id="A0A540VK32"/>
<evidence type="ECO:0000313" key="2">
    <source>
        <dbReference type="EMBL" id="TQE96473.1"/>
    </source>
</evidence>
<name>A0A540VK32_9CHLR</name>
<evidence type="ECO:0000256" key="1">
    <source>
        <dbReference type="SAM" id="Phobius"/>
    </source>
</evidence>
<dbReference type="OrthoDB" id="9768630at2"/>
<reference evidence="2 3" key="1">
    <citation type="submission" date="2019-06" db="EMBL/GenBank/DDBJ databases">
        <title>Genome sequence of Litorilinea aerophila BAA-2444.</title>
        <authorList>
            <person name="Maclea K.S."/>
            <person name="Maurais E.G."/>
            <person name="Iannazzi L.C."/>
        </authorList>
    </citation>
    <scope>NUCLEOTIDE SEQUENCE [LARGE SCALE GENOMIC DNA]</scope>
    <source>
        <strain evidence="2 3">ATCC BAA-2444</strain>
    </source>
</reference>
<dbReference type="PROSITE" id="PS51318">
    <property type="entry name" value="TAT"/>
    <property type="match status" value="1"/>
</dbReference>
<dbReference type="EMBL" id="VIGC01000008">
    <property type="protein sequence ID" value="TQE96473.1"/>
    <property type="molecule type" value="Genomic_DNA"/>
</dbReference>
<dbReference type="InterPro" id="IPR050490">
    <property type="entry name" value="Bact_solute-bd_prot1"/>
</dbReference>
<dbReference type="RefSeq" id="WP_141609618.1">
    <property type="nucleotide sequence ID" value="NZ_VIGC02000008.1"/>
</dbReference>
<sequence length="455" mass="50342">MTGKRADSNLWAGRLSRRQFLAWVGTTAGALTLAACTAPASQQPAEGSAPTTEKRQLIFWGHDQHPIDLAAEGFVEVYPDIEWVSPHPADRVEKIKAAMAADSGCPDLFWAEATDAQDWGCNDLLVDLTSELEGHFDEYHPLKLNETFIAKTGRYVGWPGDISVSGWYYRQDKLEEAGFGDIDVNALTWTDFVEMASALREQGMYSFVFPADGWSALFMYALHQLGGTAVSKDGQTITVGDEKGIRAMQIVKQLWDSGGGLDVAWWSPPYWAALKDGELIGDFAAAWARGFWEAQLAAESGESETAGQWRIAKFPGGEGIKYRTGVWGGAQLVSPKCGEHTEEAILFMKYALGSVDGASRCGQWGIIPAYRPYLESEEFLSMRSPIFGDWAFNEFWASQEKELSTEFYRPAGWGAVNTVVQREMVPILTGEYSIEEGMARIVELATPDFERTRCV</sequence>
<dbReference type="InterPro" id="IPR006059">
    <property type="entry name" value="SBP"/>
</dbReference>
<dbReference type="InterPro" id="IPR006311">
    <property type="entry name" value="TAT_signal"/>
</dbReference>
<accession>A0A540VK32</accession>
<keyword evidence="1" id="KW-0472">Membrane</keyword>
<keyword evidence="1" id="KW-0812">Transmembrane</keyword>
<dbReference type="Proteomes" id="UP000317371">
    <property type="component" value="Unassembled WGS sequence"/>
</dbReference>